<dbReference type="PANTHER" id="PTHR25465:SF5">
    <property type="entry name" value="E3 UBIQUITIN_ISG15 LIGASE TRIM25-RELATED"/>
    <property type="match status" value="1"/>
</dbReference>
<feature type="coiled-coil region" evidence="5">
    <location>
        <begin position="204"/>
        <end position="299"/>
    </location>
</feature>
<dbReference type="Proteomes" id="UP001152803">
    <property type="component" value="Unassembled WGS sequence"/>
</dbReference>
<evidence type="ECO:0000259" key="7">
    <source>
        <dbReference type="PROSITE" id="PS50119"/>
    </source>
</evidence>
<dbReference type="Pfam" id="PF25600">
    <property type="entry name" value="TRIM_CC"/>
    <property type="match status" value="1"/>
</dbReference>
<dbReference type="Pfam" id="PF00643">
    <property type="entry name" value="zf-B_box"/>
    <property type="match status" value="1"/>
</dbReference>
<dbReference type="Gene3D" id="3.30.40.10">
    <property type="entry name" value="Zinc/RING finger domain, C3HC4 (zinc finger)"/>
    <property type="match status" value="1"/>
</dbReference>
<evidence type="ECO:0000313" key="8">
    <source>
        <dbReference type="EMBL" id="KAJ8265829.1"/>
    </source>
</evidence>
<evidence type="ECO:0000259" key="6">
    <source>
        <dbReference type="PROSITE" id="PS50089"/>
    </source>
</evidence>
<dbReference type="Gene3D" id="2.60.120.920">
    <property type="match status" value="1"/>
</dbReference>
<dbReference type="InterPro" id="IPR058030">
    <property type="entry name" value="TRIM8/14/16/25/29/45/65_CC"/>
</dbReference>
<dbReference type="PROSITE" id="PS00518">
    <property type="entry name" value="ZF_RING_1"/>
    <property type="match status" value="1"/>
</dbReference>
<keyword evidence="5" id="KW-0175">Coiled coil</keyword>
<evidence type="ECO:0000256" key="2">
    <source>
        <dbReference type="ARBA" id="ARBA00022771"/>
    </source>
</evidence>
<dbReference type="GO" id="GO:0008270">
    <property type="term" value="F:zinc ion binding"/>
    <property type="evidence" value="ECO:0007669"/>
    <property type="project" value="UniProtKB-KW"/>
</dbReference>
<keyword evidence="9" id="KW-1185">Reference proteome</keyword>
<dbReference type="OrthoDB" id="8843305at2759"/>
<feature type="domain" description="RING-type" evidence="6">
    <location>
        <begin position="15"/>
        <end position="58"/>
    </location>
</feature>
<name>A0A9Q1DD72_CONCO</name>
<keyword evidence="1" id="KW-0479">Metal-binding</keyword>
<dbReference type="InterPro" id="IPR013083">
    <property type="entry name" value="Znf_RING/FYVE/PHD"/>
</dbReference>
<comment type="caution">
    <text evidence="8">The sequence shown here is derived from an EMBL/GenBank/DDBJ whole genome shotgun (WGS) entry which is preliminary data.</text>
</comment>
<dbReference type="SMART" id="SM00336">
    <property type="entry name" value="BBOX"/>
    <property type="match status" value="1"/>
</dbReference>
<dbReference type="InterPro" id="IPR017907">
    <property type="entry name" value="Znf_RING_CS"/>
</dbReference>
<dbReference type="Gene3D" id="4.10.830.40">
    <property type="match status" value="1"/>
</dbReference>
<keyword evidence="2 4" id="KW-0863">Zinc-finger</keyword>
<dbReference type="PROSITE" id="PS50119">
    <property type="entry name" value="ZF_BBOX"/>
    <property type="match status" value="1"/>
</dbReference>
<protein>
    <submittedName>
        <fullName evidence="8">Uncharacterized protein</fullName>
    </submittedName>
</protein>
<dbReference type="InterPro" id="IPR001841">
    <property type="entry name" value="Znf_RING"/>
</dbReference>
<accession>A0A9Q1DD72</accession>
<dbReference type="PANTHER" id="PTHR25465">
    <property type="entry name" value="B-BOX DOMAIN CONTAINING"/>
    <property type="match status" value="1"/>
</dbReference>
<dbReference type="InterPro" id="IPR000315">
    <property type="entry name" value="Znf_B-box"/>
</dbReference>
<evidence type="ECO:0000313" key="9">
    <source>
        <dbReference type="Proteomes" id="UP001152803"/>
    </source>
</evidence>
<dbReference type="Pfam" id="PF15227">
    <property type="entry name" value="zf-C3HC4_4"/>
    <property type="match status" value="1"/>
</dbReference>
<dbReference type="InterPro" id="IPR051051">
    <property type="entry name" value="E3_ubiq-ligase_TRIM/RNF"/>
</dbReference>
<keyword evidence="3" id="KW-0862">Zinc</keyword>
<dbReference type="InterPro" id="IPR043136">
    <property type="entry name" value="B30.2/SPRY_sf"/>
</dbReference>
<reference evidence="8" key="1">
    <citation type="journal article" date="2023" name="Science">
        <title>Genome structures resolve the early diversification of teleost fishes.</title>
        <authorList>
            <person name="Parey E."/>
            <person name="Louis A."/>
            <person name="Montfort J."/>
            <person name="Bouchez O."/>
            <person name="Roques C."/>
            <person name="Iampietro C."/>
            <person name="Lluch J."/>
            <person name="Castinel A."/>
            <person name="Donnadieu C."/>
            <person name="Desvignes T."/>
            <person name="Floi Bucao C."/>
            <person name="Jouanno E."/>
            <person name="Wen M."/>
            <person name="Mejri S."/>
            <person name="Dirks R."/>
            <person name="Jansen H."/>
            <person name="Henkel C."/>
            <person name="Chen W.J."/>
            <person name="Zahm M."/>
            <person name="Cabau C."/>
            <person name="Klopp C."/>
            <person name="Thompson A.W."/>
            <person name="Robinson-Rechavi M."/>
            <person name="Braasch I."/>
            <person name="Lecointre G."/>
            <person name="Bobe J."/>
            <person name="Postlethwait J.H."/>
            <person name="Berthelot C."/>
            <person name="Roest Crollius H."/>
            <person name="Guiguen Y."/>
        </authorList>
    </citation>
    <scope>NUCLEOTIDE SEQUENCE</scope>
    <source>
        <strain evidence="8">Concon-B</strain>
    </source>
</reference>
<dbReference type="EMBL" id="JAFJMO010000010">
    <property type="protein sequence ID" value="KAJ8265829.1"/>
    <property type="molecule type" value="Genomic_DNA"/>
</dbReference>
<feature type="domain" description="B box-type" evidence="7">
    <location>
        <begin position="149"/>
        <end position="189"/>
    </location>
</feature>
<dbReference type="SUPFAM" id="SSF57845">
    <property type="entry name" value="B-box zinc-binding domain"/>
    <property type="match status" value="1"/>
</dbReference>
<dbReference type="PROSITE" id="PS50089">
    <property type="entry name" value="ZF_RING_2"/>
    <property type="match status" value="1"/>
</dbReference>
<evidence type="ECO:0000256" key="3">
    <source>
        <dbReference type="ARBA" id="ARBA00022833"/>
    </source>
</evidence>
<dbReference type="CDD" id="cd19769">
    <property type="entry name" value="Bbox2_TRIM16-like"/>
    <property type="match status" value="1"/>
</dbReference>
<proteinExistence type="predicted"/>
<gene>
    <name evidence="8" type="ORF">COCON_G00149280</name>
</gene>
<dbReference type="SUPFAM" id="SSF57850">
    <property type="entry name" value="RING/U-box"/>
    <property type="match status" value="1"/>
</dbReference>
<evidence type="ECO:0000256" key="1">
    <source>
        <dbReference type="ARBA" id="ARBA00022723"/>
    </source>
</evidence>
<evidence type="ECO:0000256" key="4">
    <source>
        <dbReference type="PROSITE-ProRule" id="PRU00024"/>
    </source>
</evidence>
<organism evidence="8 9">
    <name type="scientific">Conger conger</name>
    <name type="common">Conger eel</name>
    <name type="synonym">Muraena conger</name>
    <dbReference type="NCBI Taxonomy" id="82655"/>
    <lineage>
        <taxon>Eukaryota</taxon>
        <taxon>Metazoa</taxon>
        <taxon>Chordata</taxon>
        <taxon>Craniata</taxon>
        <taxon>Vertebrata</taxon>
        <taxon>Euteleostomi</taxon>
        <taxon>Actinopterygii</taxon>
        <taxon>Neopterygii</taxon>
        <taxon>Teleostei</taxon>
        <taxon>Anguilliformes</taxon>
        <taxon>Congridae</taxon>
        <taxon>Conger</taxon>
    </lineage>
</organism>
<dbReference type="AlphaFoldDB" id="A0A9Q1DD72"/>
<evidence type="ECO:0000256" key="5">
    <source>
        <dbReference type="SAM" id="Coils"/>
    </source>
</evidence>
<dbReference type="SMART" id="SM00184">
    <property type="entry name" value="RING"/>
    <property type="match status" value="1"/>
</dbReference>
<sequence>MAEGGVLLDQDEFNCSICLDLLKDPVAIPCGHSYCMRCIEGCWDQDDYTGIYSCPQCRRTFTPRPVLGRNTILAEVVEKLKKTGLHAAPPAHCYAGPGDVACDFCTGRKCKAFKSCLTCLASYCETHLQPHYEFPPLKKHKLVNATGNLQEKICSHHGKLLEIYCRTDQQCICMLCMMDEHSGHETVSAAAESTEKQKQLGVTKSKFQQRIQEREKERQDLRQHVQSLKWSAQTAVEDSERIFAEMIRSMKRRRSEVKELIRDQEKAEVSRAEGLLERLEQEIAELRRREAELEQISNTEDHIHFLQSCQSVYAPPGPGDLPSITVSPNVSFEAVRKSVTEMKEILEDVFKAEFKFSGRVEYVSDPEPTTRQDFLQYGCQLALDPNTANRHLCLSEGNREQAPSPHLHFLSQQIEGYGSVVAGRVRFRLLRVIPACENCKVSQPHVRKRDPACC</sequence>
<dbReference type="Gene3D" id="3.30.160.60">
    <property type="entry name" value="Classic Zinc Finger"/>
    <property type="match status" value="1"/>
</dbReference>